<dbReference type="EMBL" id="ANMU01000021">
    <property type="protein sequence ID" value="EMJ84356.1"/>
    <property type="molecule type" value="Genomic_DNA"/>
</dbReference>
<comment type="caution">
    <text evidence="1">The sequence shown here is derived from an EMBL/GenBank/DDBJ whole genome shotgun (WGS) entry which is preliminary data.</text>
</comment>
<dbReference type="PATRIC" id="fig|1218567.3.peg.552"/>
<sequence length="39" mass="4312">MTTHRSLAKVSIVKHGYFVEKSIGAGLKTSTEIFILNFS</sequence>
<protein>
    <submittedName>
        <fullName evidence="1">Uncharacterized protein</fullName>
    </submittedName>
</protein>
<reference evidence="1 2" key="1">
    <citation type="submission" date="2013-01" db="EMBL/GenBank/DDBJ databases">
        <authorList>
            <person name="Harkins D.M."/>
            <person name="Durkin A.S."/>
            <person name="Brinkac L.M."/>
            <person name="Haft D.H."/>
            <person name="Selengut J.D."/>
            <person name="Sanka R."/>
            <person name="DePew J."/>
            <person name="Purushe J."/>
            <person name="Galloway R.L."/>
            <person name="Vinetz J.M."/>
            <person name="Sutton G.G."/>
            <person name="Nierman W.C."/>
            <person name="Fouts D.E."/>
        </authorList>
    </citation>
    <scope>NUCLEOTIDE SEQUENCE [LARGE SCALE GENOMIC DNA]</scope>
    <source>
        <strain evidence="1 2">Sponselee CDC</strain>
    </source>
</reference>
<dbReference type="AlphaFoldDB" id="M6C0U6"/>
<accession>M6C0U6</accession>
<evidence type="ECO:0000313" key="2">
    <source>
        <dbReference type="Proteomes" id="UP000011873"/>
    </source>
</evidence>
<proteinExistence type="predicted"/>
<gene>
    <name evidence="1" type="ORF">LEP1GSC016_1981</name>
</gene>
<dbReference type="Proteomes" id="UP000011873">
    <property type="component" value="Unassembled WGS sequence"/>
</dbReference>
<name>M6C0U6_LEPBO</name>
<evidence type="ECO:0000313" key="1">
    <source>
        <dbReference type="EMBL" id="EMJ84356.1"/>
    </source>
</evidence>
<organism evidence="1 2">
    <name type="scientific">Leptospira borgpetersenii serovar Hardjo-bovis str. Sponselee</name>
    <dbReference type="NCBI Taxonomy" id="1303729"/>
    <lineage>
        <taxon>Bacteria</taxon>
        <taxon>Pseudomonadati</taxon>
        <taxon>Spirochaetota</taxon>
        <taxon>Spirochaetia</taxon>
        <taxon>Leptospirales</taxon>
        <taxon>Leptospiraceae</taxon>
        <taxon>Leptospira</taxon>
    </lineage>
</organism>